<evidence type="ECO:0000313" key="4">
    <source>
        <dbReference type="Proteomes" id="UP000467841"/>
    </source>
</evidence>
<gene>
    <name evidence="3" type="ORF">MERR_LOCUS18587</name>
</gene>
<organism evidence="3 4">
    <name type="scientific">Microthlaspi erraticum</name>
    <dbReference type="NCBI Taxonomy" id="1685480"/>
    <lineage>
        <taxon>Eukaryota</taxon>
        <taxon>Viridiplantae</taxon>
        <taxon>Streptophyta</taxon>
        <taxon>Embryophyta</taxon>
        <taxon>Tracheophyta</taxon>
        <taxon>Spermatophyta</taxon>
        <taxon>Magnoliopsida</taxon>
        <taxon>eudicotyledons</taxon>
        <taxon>Gunneridae</taxon>
        <taxon>Pentapetalae</taxon>
        <taxon>rosids</taxon>
        <taxon>malvids</taxon>
        <taxon>Brassicales</taxon>
        <taxon>Brassicaceae</taxon>
        <taxon>Coluteocarpeae</taxon>
        <taxon>Microthlaspi</taxon>
    </lineage>
</organism>
<accession>A0A6D2IXK5</accession>
<feature type="domain" description="Prolamin-like" evidence="2">
    <location>
        <begin position="27"/>
        <end position="76"/>
    </location>
</feature>
<keyword evidence="1" id="KW-0732">Signal</keyword>
<reference evidence="3" key="1">
    <citation type="submission" date="2020-01" db="EMBL/GenBank/DDBJ databases">
        <authorList>
            <person name="Mishra B."/>
        </authorList>
    </citation>
    <scope>NUCLEOTIDE SEQUENCE [LARGE SCALE GENOMIC DNA]</scope>
</reference>
<dbReference type="Pfam" id="PF05617">
    <property type="entry name" value="Prolamin_like"/>
    <property type="match status" value="1"/>
</dbReference>
<comment type="caution">
    <text evidence="3">The sequence shown here is derived from an EMBL/GenBank/DDBJ whole genome shotgun (WGS) entry which is preliminary data.</text>
</comment>
<evidence type="ECO:0000259" key="2">
    <source>
        <dbReference type="Pfam" id="PF05617"/>
    </source>
</evidence>
<keyword evidence="4" id="KW-1185">Reference proteome</keyword>
<evidence type="ECO:0000256" key="1">
    <source>
        <dbReference type="ARBA" id="ARBA00022729"/>
    </source>
</evidence>
<name>A0A6D2IXK5_9BRAS</name>
<protein>
    <recommendedName>
        <fullName evidence="2">Prolamin-like domain-containing protein</fullName>
    </recommendedName>
</protein>
<sequence>MALISRHQSEAFKLPFKLPPVFGPVSCFLGIKKVEGCASAIEYGILHGGDFSGMGKKCCEAVTVLADACMPIIFPGRPYFALAAIAACIRKFDDVNYGPVTSAPVSY</sequence>
<dbReference type="Proteomes" id="UP000467841">
    <property type="component" value="Unassembled WGS sequence"/>
</dbReference>
<dbReference type="OrthoDB" id="1024628at2759"/>
<dbReference type="InterPro" id="IPR008502">
    <property type="entry name" value="Prolamin-like"/>
</dbReference>
<dbReference type="EMBL" id="CACVBM020001107">
    <property type="protein sequence ID" value="CAA7031352.1"/>
    <property type="molecule type" value="Genomic_DNA"/>
</dbReference>
<evidence type="ECO:0000313" key="3">
    <source>
        <dbReference type="EMBL" id="CAA7031352.1"/>
    </source>
</evidence>
<proteinExistence type="predicted"/>
<dbReference type="AlphaFoldDB" id="A0A6D2IXK5"/>